<gene>
    <name evidence="2" type="ORF">KCU98_g1268</name>
</gene>
<dbReference type="AlphaFoldDB" id="A0A9P8G3R5"/>
<feature type="compositionally biased region" description="Polar residues" evidence="1">
    <location>
        <begin position="185"/>
        <end position="202"/>
    </location>
</feature>
<keyword evidence="3" id="KW-1185">Reference proteome</keyword>
<dbReference type="EMBL" id="JAHFXS010000039">
    <property type="protein sequence ID" value="KAG9990258.1"/>
    <property type="molecule type" value="Genomic_DNA"/>
</dbReference>
<feature type="region of interest" description="Disordered" evidence="1">
    <location>
        <begin position="112"/>
        <end position="133"/>
    </location>
</feature>
<evidence type="ECO:0000313" key="2">
    <source>
        <dbReference type="EMBL" id="KAG9990258.1"/>
    </source>
</evidence>
<dbReference type="Proteomes" id="UP000729357">
    <property type="component" value="Unassembled WGS sequence"/>
</dbReference>
<reference evidence="2" key="1">
    <citation type="journal article" date="2021" name="J Fungi (Basel)">
        <title>Virulence traits and population genomics of the black yeast Aureobasidium melanogenum.</title>
        <authorList>
            <person name="Cernosa A."/>
            <person name="Sun X."/>
            <person name="Gostincar C."/>
            <person name="Fang C."/>
            <person name="Gunde-Cimerman N."/>
            <person name="Song Z."/>
        </authorList>
    </citation>
    <scope>NUCLEOTIDE SEQUENCE</scope>
    <source>
        <strain evidence="2">EXF-9298</strain>
    </source>
</reference>
<feature type="region of interest" description="Disordered" evidence="1">
    <location>
        <begin position="181"/>
        <end position="202"/>
    </location>
</feature>
<feature type="non-terminal residue" evidence="2">
    <location>
        <position position="673"/>
    </location>
</feature>
<comment type="caution">
    <text evidence="2">The sequence shown here is derived from an EMBL/GenBank/DDBJ whole genome shotgun (WGS) entry which is preliminary data.</text>
</comment>
<organism evidence="2 3">
    <name type="scientific">Aureobasidium melanogenum</name>
    <name type="common">Aureobasidium pullulans var. melanogenum</name>
    <dbReference type="NCBI Taxonomy" id="46634"/>
    <lineage>
        <taxon>Eukaryota</taxon>
        <taxon>Fungi</taxon>
        <taxon>Dikarya</taxon>
        <taxon>Ascomycota</taxon>
        <taxon>Pezizomycotina</taxon>
        <taxon>Dothideomycetes</taxon>
        <taxon>Dothideomycetidae</taxon>
        <taxon>Dothideales</taxon>
        <taxon>Saccotheciaceae</taxon>
        <taxon>Aureobasidium</taxon>
    </lineage>
</organism>
<protein>
    <submittedName>
        <fullName evidence="2">Uncharacterized protein</fullName>
    </submittedName>
</protein>
<name>A0A9P8G3R5_AURME</name>
<evidence type="ECO:0000313" key="3">
    <source>
        <dbReference type="Proteomes" id="UP000729357"/>
    </source>
</evidence>
<reference evidence="2" key="2">
    <citation type="submission" date="2021-08" db="EMBL/GenBank/DDBJ databases">
        <authorList>
            <person name="Gostincar C."/>
            <person name="Sun X."/>
            <person name="Song Z."/>
            <person name="Gunde-Cimerman N."/>
        </authorList>
    </citation>
    <scope>NUCLEOTIDE SEQUENCE</scope>
    <source>
        <strain evidence="2">EXF-9298</strain>
    </source>
</reference>
<accession>A0A9P8G3R5</accession>
<evidence type="ECO:0000256" key="1">
    <source>
        <dbReference type="SAM" id="MobiDB-lite"/>
    </source>
</evidence>
<proteinExistence type="predicted"/>
<sequence>MALLQLLQCLNNLAFYKVLCKTTPRTLQLCNGSDYNLHKEVFIITRQGHVLFKNLDCSQGFFNHEFLDQEFLGQEFLDEEFRDQEFSSQELSSQEFSSKGFIVHEDIEFHREENLDRSSRTAPVPVPSIVKSSTKSSEASTTAAVSSVRTSTSSAVLSSSSKTSSRFASISSRSVSSSASLAPKKTSSQAVSSKTATSAGVPTTSTGSYCLAGLDLRSGVQIARASAYCSSLLRPVVTAVSTRTEVSSTTLPTVRSTLIVVSNSSVAETIALTRVETESAFVPITAQFTAIYTRNVSDYVETTNIGTVSVATITEFTTSTITPSAQSTVLANRDIDMSSTPEPEVWVGMPPAQIMQICGCIIGDVSLTASTIYRSTETQTRTATEWIDIDATSTQISAVTSFTTQTRTSTLRLNLTSTVSTATSNYTITNRWNATYTVSSDSFTTTTQQVTELATYSSIYVPSPTASDIPAVALSQPTAIVGDVNGAPYDVDDAAYNVSLPVNLTLYGQSSASVMVSSNGLFGLTKANEDFDNHPLPYSSNGFGDIVAFGLWDDLYIYQGTQQGIYYEVSGAAPRRQTTFEFYVSSYEDSTAYYHFLMKFAEDKPNIVTYQYLSVSDLGESATVGVQDTALGQYVQFSYNQPIICPGMQITFDTTPGSSSYHIDTPGSCTAST</sequence>